<dbReference type="Pfam" id="PF00795">
    <property type="entry name" value="CN_hydrolase"/>
    <property type="match status" value="1"/>
</dbReference>
<evidence type="ECO:0000256" key="3">
    <source>
        <dbReference type="ARBA" id="ARBA00022475"/>
    </source>
</evidence>
<evidence type="ECO:0000256" key="1">
    <source>
        <dbReference type="ARBA" id="ARBA00004651"/>
    </source>
</evidence>
<keyword evidence="11" id="KW-0449">Lipoprotein</keyword>
<dbReference type="InterPro" id="IPR036526">
    <property type="entry name" value="C-N_Hydrolase_sf"/>
</dbReference>
<evidence type="ECO:0000256" key="8">
    <source>
        <dbReference type="ARBA" id="ARBA00023315"/>
    </source>
</evidence>
<gene>
    <name evidence="9" type="primary">lnt</name>
    <name evidence="11" type="ORF">ZBT109_1278</name>
</gene>
<evidence type="ECO:0000256" key="7">
    <source>
        <dbReference type="ARBA" id="ARBA00023136"/>
    </source>
</evidence>
<comment type="caution">
    <text evidence="9">Lacks conserved residue(s) required for the propagation of feature annotation.</text>
</comment>
<dbReference type="AlphaFoldDB" id="A0A348HEI6"/>
<feature type="transmembrane region" description="Helical" evidence="9">
    <location>
        <begin position="55"/>
        <end position="76"/>
    </location>
</feature>
<keyword evidence="12" id="KW-1185">Reference proteome</keyword>
<dbReference type="PANTHER" id="PTHR38686">
    <property type="entry name" value="APOLIPOPROTEIN N-ACYLTRANSFERASE"/>
    <property type="match status" value="1"/>
</dbReference>
<dbReference type="EMBL" id="AP018933">
    <property type="protein sequence ID" value="BBG30038.1"/>
    <property type="molecule type" value="Genomic_DNA"/>
</dbReference>
<feature type="transmembrane region" description="Helical" evidence="9">
    <location>
        <begin position="197"/>
        <end position="217"/>
    </location>
</feature>
<dbReference type="GO" id="GO:0005886">
    <property type="term" value="C:plasma membrane"/>
    <property type="evidence" value="ECO:0007669"/>
    <property type="project" value="UniProtKB-SubCell"/>
</dbReference>
<keyword evidence="7 9" id="KW-0472">Membrane</keyword>
<dbReference type="OrthoDB" id="9804277at2"/>
<keyword evidence="4 9" id="KW-0808">Transferase</keyword>
<evidence type="ECO:0000256" key="6">
    <source>
        <dbReference type="ARBA" id="ARBA00022989"/>
    </source>
</evidence>
<sequence length="504" mass="54767">MPLSLLRHPRVADLLTLLLGGVMTLTFAPFNAWWLGPFALALYCGLLNTPRFRGAFWRGWLFGSGMFVSGASWVYVSMHTYGGMPMPMAALVAALFGIGLGLFSALHGLLYRRLIPLGAGLYAALSFAGLWVLVSEAFRGWVLTGFPWLLVGTAHVDSPLAGYAPLGGVYLISLAVALSGALLYHGSKARAQPLQRLGAIAGLIAVWCLGALLPRQWAHPTGQPLNVALVQGNLAQETKWEPQGQYQAVVRYAELTQHATQADLVIWPETALPMWNTEALPVMQRIQQTLPAHTALMSGMLTYDNRQVYNSVVALAERDTPHELQRYYKHHLVPFGEYIPLSNVLGPILNIMSIPPSNISAGEDSPAPVTLHGVKLGIAICYEIIFPELVRERAQAADMLVTVSNDTWFGASLGPLQHMQMAQMRALENNRYVLRATNNGLTGVVDAQGHLIATLPQFQPGVLTTQAQPMTGLTPYTQTGSRPTLLLAALMSIAGALGVRHHRH</sequence>
<reference evidence="11 12" key="1">
    <citation type="submission" date="2018-09" db="EMBL/GenBank/DDBJ databases">
        <title>Zymobacter palmae IAM14233 (=T109) whole genome analysis.</title>
        <authorList>
            <person name="Yanase H."/>
        </authorList>
    </citation>
    <scope>NUCLEOTIDE SEQUENCE [LARGE SCALE GENOMIC DNA]</scope>
    <source>
        <strain evidence="11 12">IAM14233</strain>
    </source>
</reference>
<keyword evidence="8 9" id="KW-0012">Acyltransferase</keyword>
<feature type="transmembrane region" description="Helical" evidence="9">
    <location>
        <begin position="162"/>
        <end position="185"/>
    </location>
</feature>
<proteinExistence type="inferred from homology"/>
<comment type="pathway">
    <text evidence="9">Protein modification; lipoprotein biosynthesis (N-acyl transfer).</text>
</comment>
<dbReference type="Gene3D" id="3.60.110.10">
    <property type="entry name" value="Carbon-nitrogen hydrolase"/>
    <property type="match status" value="1"/>
</dbReference>
<dbReference type="InterPro" id="IPR045378">
    <property type="entry name" value="LNT_N"/>
</dbReference>
<dbReference type="GO" id="GO:0016410">
    <property type="term" value="F:N-acyltransferase activity"/>
    <property type="evidence" value="ECO:0007669"/>
    <property type="project" value="UniProtKB-UniRule"/>
</dbReference>
<dbReference type="RefSeq" id="WP_038278881.1">
    <property type="nucleotide sequence ID" value="NZ_AP018933.1"/>
</dbReference>
<dbReference type="Pfam" id="PF20154">
    <property type="entry name" value="LNT_N"/>
    <property type="match status" value="1"/>
</dbReference>
<name>A0A348HEI6_9GAMM</name>
<comment type="catalytic activity">
    <reaction evidence="9">
        <text>N-terminal S-1,2-diacyl-sn-glyceryl-L-cysteinyl-[lipoprotein] + a glycerophospholipid = N-acyl-S-1,2-diacyl-sn-glyceryl-L-cysteinyl-[lipoprotein] + a 2-acyl-sn-glycero-3-phospholipid + H(+)</text>
        <dbReference type="Rhea" id="RHEA:48228"/>
        <dbReference type="Rhea" id="RHEA-COMP:14681"/>
        <dbReference type="Rhea" id="RHEA-COMP:14684"/>
        <dbReference type="ChEBI" id="CHEBI:15378"/>
        <dbReference type="ChEBI" id="CHEBI:136912"/>
        <dbReference type="ChEBI" id="CHEBI:140656"/>
        <dbReference type="ChEBI" id="CHEBI:140657"/>
        <dbReference type="ChEBI" id="CHEBI:140660"/>
        <dbReference type="EC" id="2.3.1.269"/>
    </reaction>
</comment>
<evidence type="ECO:0000259" key="10">
    <source>
        <dbReference type="PROSITE" id="PS50263"/>
    </source>
</evidence>
<dbReference type="NCBIfam" id="TIGR00546">
    <property type="entry name" value="lnt"/>
    <property type="match status" value="1"/>
</dbReference>
<dbReference type="PROSITE" id="PS50263">
    <property type="entry name" value="CN_HYDROLASE"/>
    <property type="match status" value="1"/>
</dbReference>
<keyword evidence="5 9" id="KW-0812">Transmembrane</keyword>
<dbReference type="HAMAP" id="MF_01148">
    <property type="entry name" value="Lnt"/>
    <property type="match status" value="1"/>
</dbReference>
<keyword evidence="3 9" id="KW-1003">Cell membrane</keyword>
<keyword evidence="6 9" id="KW-1133">Transmembrane helix</keyword>
<comment type="subcellular location">
    <subcellularLocation>
        <location evidence="1 9">Cell membrane</location>
        <topology evidence="1 9">Multi-pass membrane protein</topology>
    </subcellularLocation>
</comment>
<accession>A0A348HEI6</accession>
<evidence type="ECO:0000313" key="11">
    <source>
        <dbReference type="EMBL" id="BBG30038.1"/>
    </source>
</evidence>
<evidence type="ECO:0000313" key="12">
    <source>
        <dbReference type="Proteomes" id="UP000267342"/>
    </source>
</evidence>
<evidence type="ECO:0000256" key="4">
    <source>
        <dbReference type="ARBA" id="ARBA00022679"/>
    </source>
</evidence>
<dbReference type="SUPFAM" id="SSF56317">
    <property type="entry name" value="Carbon-nitrogen hydrolase"/>
    <property type="match status" value="1"/>
</dbReference>
<feature type="domain" description="CN hydrolase" evidence="10">
    <location>
        <begin position="230"/>
        <end position="469"/>
    </location>
</feature>
<feature type="transmembrane region" description="Helical" evidence="9">
    <location>
        <begin position="114"/>
        <end position="133"/>
    </location>
</feature>
<dbReference type="STRING" id="1123510.GCA_000620025_00271"/>
<comment type="function">
    <text evidence="9">Catalyzes the phospholipid dependent N-acylation of the N-terminal cysteine of apolipoprotein, the last step in lipoprotein maturation.</text>
</comment>
<dbReference type="EC" id="2.3.1.269" evidence="9"/>
<dbReference type="GO" id="GO:0042158">
    <property type="term" value="P:lipoprotein biosynthetic process"/>
    <property type="evidence" value="ECO:0007669"/>
    <property type="project" value="UniProtKB-UniRule"/>
</dbReference>
<dbReference type="CDD" id="cd07571">
    <property type="entry name" value="ALP_N-acyl_transferase"/>
    <property type="match status" value="1"/>
</dbReference>
<evidence type="ECO:0000256" key="5">
    <source>
        <dbReference type="ARBA" id="ARBA00022692"/>
    </source>
</evidence>
<protein>
    <recommendedName>
        <fullName evidence="9">Apolipoprotein N-acyltransferase</fullName>
        <shortName evidence="9">ALP N-acyltransferase</shortName>
        <ecNumber evidence="9">2.3.1.269</ecNumber>
    </recommendedName>
</protein>
<dbReference type="KEGG" id="zpl:ZBT109_1278"/>
<dbReference type="InterPro" id="IPR003010">
    <property type="entry name" value="C-N_Hydrolase"/>
</dbReference>
<comment type="similarity">
    <text evidence="2 9">Belongs to the CN hydrolase family. Apolipoprotein N-acyltransferase subfamily.</text>
</comment>
<dbReference type="InterPro" id="IPR004563">
    <property type="entry name" value="Apolipo_AcylTrfase"/>
</dbReference>
<dbReference type="PANTHER" id="PTHR38686:SF1">
    <property type="entry name" value="APOLIPOPROTEIN N-ACYLTRANSFERASE"/>
    <property type="match status" value="1"/>
</dbReference>
<evidence type="ECO:0000256" key="2">
    <source>
        <dbReference type="ARBA" id="ARBA00010065"/>
    </source>
</evidence>
<evidence type="ECO:0000256" key="9">
    <source>
        <dbReference type="HAMAP-Rule" id="MF_01148"/>
    </source>
</evidence>
<organism evidence="11 12">
    <name type="scientific">Zymobacter palmae</name>
    <dbReference type="NCBI Taxonomy" id="33074"/>
    <lineage>
        <taxon>Bacteria</taxon>
        <taxon>Pseudomonadati</taxon>
        <taxon>Pseudomonadota</taxon>
        <taxon>Gammaproteobacteria</taxon>
        <taxon>Oceanospirillales</taxon>
        <taxon>Halomonadaceae</taxon>
        <taxon>Zymobacter group</taxon>
        <taxon>Zymobacter</taxon>
    </lineage>
</organism>
<dbReference type="UniPathway" id="UPA00666"/>
<dbReference type="Proteomes" id="UP000267342">
    <property type="component" value="Chromosome"/>
</dbReference>
<feature type="transmembrane region" description="Helical" evidence="9">
    <location>
        <begin position="88"/>
        <end position="108"/>
    </location>
</feature>